<keyword evidence="7 16" id="KW-0812">Transmembrane</keyword>
<dbReference type="Proteomes" id="UP001145481">
    <property type="component" value="Unassembled WGS sequence"/>
</dbReference>
<evidence type="ECO:0000313" key="19">
    <source>
        <dbReference type="EMBL" id="MDA5622796.1"/>
    </source>
</evidence>
<evidence type="ECO:0000259" key="18">
    <source>
        <dbReference type="SMART" id="SM00900"/>
    </source>
</evidence>
<dbReference type="PIRSF" id="PIRSF009437">
    <property type="entry name" value="NQR-1_subunit_C"/>
    <property type="match status" value="1"/>
</dbReference>
<reference evidence="19" key="2">
    <citation type="submission" date="2022-07" db="EMBL/GenBank/DDBJ databases">
        <title>Genome-based characterization of novel serogroup A variants of Pasteurella multocida.</title>
        <authorList>
            <person name="Prajapati A."/>
            <person name="Yogisharadhya R."/>
            <person name="Mohanty N."/>
            <person name="Chanda M."/>
            <person name="Mendem S.K."/>
            <person name="Siddaramappa S."/>
            <person name="Shivachandra S.B."/>
        </authorList>
    </citation>
    <scope>NUCLEOTIDE SEQUENCE</scope>
    <source>
        <strain evidence="19">NIVEDIPm19</strain>
    </source>
</reference>
<dbReference type="GO" id="GO:0016655">
    <property type="term" value="F:oxidoreductase activity, acting on NAD(P)H, quinone or similar compound as acceptor"/>
    <property type="evidence" value="ECO:0007669"/>
    <property type="project" value="UniProtKB-UniRule"/>
</dbReference>
<dbReference type="KEGG" id="pmul:DR93_580"/>
<dbReference type="SMART" id="SM00900">
    <property type="entry name" value="FMN_bind"/>
    <property type="match status" value="1"/>
</dbReference>
<evidence type="ECO:0000256" key="13">
    <source>
        <dbReference type="ARBA" id="ARBA00023075"/>
    </source>
</evidence>
<name>A0A1E3XLE7_PASMD</name>
<evidence type="ECO:0000256" key="9">
    <source>
        <dbReference type="ARBA" id="ARBA00022989"/>
    </source>
</evidence>
<dbReference type="EC" id="7.2.1.1" evidence="16 17"/>
<evidence type="ECO:0000256" key="10">
    <source>
        <dbReference type="ARBA" id="ARBA00023027"/>
    </source>
</evidence>
<evidence type="ECO:0000256" key="12">
    <source>
        <dbReference type="ARBA" id="ARBA00023065"/>
    </source>
</evidence>
<dbReference type="EMBL" id="JANIEN010000008">
    <property type="protein sequence ID" value="MDT3452707.1"/>
    <property type="molecule type" value="Genomic_DNA"/>
</dbReference>
<dbReference type="Proteomes" id="UP001182304">
    <property type="component" value="Unassembled WGS sequence"/>
</dbReference>
<accession>A0A1E3XLE7</accession>
<dbReference type="NCBIfam" id="NF003749">
    <property type="entry name" value="PRK05346.1-5"/>
    <property type="match status" value="1"/>
</dbReference>
<protein>
    <recommendedName>
        <fullName evidence="16 17">Na(+)-translocating NADH-quinone reductase subunit C</fullName>
        <shortName evidence="16 17">Na(+)-NQR subunit C</shortName>
        <shortName evidence="16 17">Na(+)-translocating NQR subunit C</shortName>
        <ecNumber evidence="16 17">7.2.1.1</ecNumber>
    </recommendedName>
    <alternativeName>
        <fullName evidence="16 17">NQR complex subunit C</fullName>
    </alternativeName>
    <alternativeName>
        <fullName evidence="16 17">NQR-1 subunit C</fullName>
    </alternativeName>
</protein>
<comment type="similarity">
    <text evidence="16 17">Belongs to the NqrC family.</text>
</comment>
<evidence type="ECO:0000256" key="6">
    <source>
        <dbReference type="ARBA" id="ARBA00022643"/>
    </source>
</evidence>
<evidence type="ECO:0000256" key="1">
    <source>
        <dbReference type="ARBA" id="ARBA00022448"/>
    </source>
</evidence>
<feature type="modified residue" description="FMN phosphoryl threonine" evidence="16">
    <location>
        <position position="226"/>
    </location>
</feature>
<comment type="subunit">
    <text evidence="16 17">Composed of six subunits; NqrA, NqrB, NqrC, NqrD, NqrE and NqrF.</text>
</comment>
<keyword evidence="4 16" id="KW-0597">Phosphoprotein</keyword>
<keyword evidence="12 16" id="KW-0406">Ion transport</keyword>
<dbReference type="RefSeq" id="WP_005723929.1">
    <property type="nucleotide sequence ID" value="NZ_AP025519.1"/>
</dbReference>
<dbReference type="NCBIfam" id="NF003746">
    <property type="entry name" value="PRK05346.1-1"/>
    <property type="match status" value="1"/>
</dbReference>
<keyword evidence="5 16" id="KW-0285">Flavoprotein</keyword>
<comment type="caution">
    <text evidence="21">The sequence shown here is derived from an EMBL/GenBank/DDBJ whole genome shotgun (WGS) entry which is preliminary data.</text>
</comment>
<dbReference type="EMBL" id="PPVL01000009">
    <property type="protein sequence ID" value="NNI79684.1"/>
    <property type="molecule type" value="Genomic_DNA"/>
</dbReference>
<dbReference type="GO" id="GO:0005886">
    <property type="term" value="C:plasma membrane"/>
    <property type="evidence" value="ECO:0007669"/>
    <property type="project" value="UniProtKB-SubCell"/>
</dbReference>
<reference evidence="20" key="3">
    <citation type="submission" date="2022-07" db="EMBL/GenBank/DDBJ databases">
        <title>Sequence of Pasteurella multocoda 17BRD-035.</title>
        <authorList>
            <person name="Roy Chowdhury P."/>
            <person name="Alhamami T."/>
            <person name="Trott D.J."/>
            <person name="Djordvevic S.P."/>
        </authorList>
    </citation>
    <scope>NUCLEOTIDE SEQUENCE</scope>
    <source>
        <strain evidence="20">17BRD-035</strain>
    </source>
</reference>
<dbReference type="PANTHER" id="PTHR37838:SF1">
    <property type="entry name" value="NA(+)-TRANSLOCATING NADH-QUINONE REDUCTASE SUBUNIT C"/>
    <property type="match status" value="1"/>
</dbReference>
<evidence type="ECO:0000256" key="14">
    <source>
        <dbReference type="ARBA" id="ARBA00023136"/>
    </source>
</evidence>
<comment type="cofactor">
    <cofactor evidence="16 17">
        <name>FMN</name>
        <dbReference type="ChEBI" id="CHEBI:58210"/>
    </cofactor>
</comment>
<keyword evidence="2 16" id="KW-1003">Cell membrane</keyword>
<keyword evidence="13 16" id="KW-0830">Ubiquinone</keyword>
<evidence type="ECO:0000256" key="17">
    <source>
        <dbReference type="PIRNR" id="PIRNR009437"/>
    </source>
</evidence>
<dbReference type="OMA" id="EVDNPRW"/>
<comment type="caution">
    <text evidence="16">Lacks conserved residue(s) required for the propagation of feature annotation.</text>
</comment>
<feature type="transmembrane region" description="Helical" evidence="16">
    <location>
        <begin position="12"/>
        <end position="33"/>
    </location>
</feature>
<feature type="domain" description="FMN-binding" evidence="18">
    <location>
        <begin position="146"/>
        <end position="243"/>
    </location>
</feature>
<keyword evidence="3" id="KW-0997">Cell inner membrane</keyword>
<reference evidence="21 22" key="1">
    <citation type="journal article" date="2018" name="Front. Microbiol.">
        <title>Genetic and Phylogenetic Characteristics of Pasteurella multocida Isolates From Different Host Species.</title>
        <authorList>
            <person name="Peng Z."/>
            <person name="Liang W."/>
            <person name="Wang F."/>
            <person name="Xu Z."/>
            <person name="Xie Z."/>
            <person name="Lian Z."/>
            <person name="Hua L."/>
            <person name="Zhou R."/>
            <person name="Chen H."/>
            <person name="Wu B."/>
        </authorList>
    </citation>
    <scope>NUCLEOTIDE SEQUENCE [LARGE SCALE GENOMIC DNA]</scope>
    <source>
        <strain evidence="21 22">HNA06</strain>
    </source>
</reference>
<evidence type="ECO:0000313" key="21">
    <source>
        <dbReference type="EMBL" id="NNI79684.1"/>
    </source>
</evidence>
<keyword evidence="1 16" id="KW-0813">Transport</keyword>
<evidence type="ECO:0000256" key="16">
    <source>
        <dbReference type="HAMAP-Rule" id="MF_00427"/>
    </source>
</evidence>
<dbReference type="GO" id="GO:0010181">
    <property type="term" value="F:FMN binding"/>
    <property type="evidence" value="ECO:0007669"/>
    <property type="project" value="UniProtKB-UniRule"/>
</dbReference>
<evidence type="ECO:0000313" key="20">
    <source>
        <dbReference type="EMBL" id="MDT3452707.1"/>
    </source>
</evidence>
<evidence type="ECO:0000256" key="2">
    <source>
        <dbReference type="ARBA" id="ARBA00022475"/>
    </source>
</evidence>
<dbReference type="GO" id="GO:0006814">
    <property type="term" value="P:sodium ion transport"/>
    <property type="evidence" value="ECO:0007669"/>
    <property type="project" value="UniProtKB-UniRule"/>
</dbReference>
<comment type="subcellular location">
    <subcellularLocation>
        <location evidence="16">Cell membrane</location>
        <topology evidence="16">Single-pass membrane protein</topology>
    </subcellularLocation>
</comment>
<dbReference type="InterPro" id="IPR010204">
    <property type="entry name" value="NqrC"/>
</dbReference>
<dbReference type="HAMAP" id="MF_00427">
    <property type="entry name" value="NqrC"/>
    <property type="match status" value="1"/>
</dbReference>
<dbReference type="PROSITE" id="PS51257">
    <property type="entry name" value="PROKAR_LIPOPROTEIN"/>
    <property type="match status" value="1"/>
</dbReference>
<dbReference type="EMBL" id="JANJHC010000007">
    <property type="protein sequence ID" value="MDA5622796.1"/>
    <property type="molecule type" value="Genomic_DNA"/>
</dbReference>
<dbReference type="GeneID" id="77206712"/>
<sequence length="260" mass="27621">MFKNKDSVGGTLLVIILLSLACSIIVAGSAVLLKPTQIEQKELDKQKNILSVAGLLQPTTKNSEIKTIYANNIEARLVDLNTGDFAPAQPGFDAAKAVKNPAESTALSAEDDVAGIRVRANFAEVYLVKNDAGQVTQVVLPFYGKGLWSMMYGFMSVQPDGNTVNGITYYDQGETPGLGGEIENPKWQAQFPGKKLYTADNQVGLYVGKGASANAEHGIDAISGSTLTSNGVNNSFKFWLGQKGFGPFLAKLKAGVLNNG</sequence>
<keyword evidence="6 16" id="KW-0288">FMN</keyword>
<keyword evidence="14 16" id="KW-0472">Membrane</keyword>
<gene>
    <name evidence="16" type="primary">nqrC</name>
    <name evidence="21" type="ORF">C2800_09685</name>
    <name evidence="19" type="ORF">NM948_04440</name>
    <name evidence="20" type="ORF">NQF69_07955</name>
</gene>
<keyword evidence="15 16" id="KW-0739">Sodium transport</keyword>
<evidence type="ECO:0000256" key="4">
    <source>
        <dbReference type="ARBA" id="ARBA00022553"/>
    </source>
</evidence>
<proteinExistence type="inferred from homology"/>
<dbReference type="Pfam" id="PF04205">
    <property type="entry name" value="FMN_bind"/>
    <property type="match status" value="1"/>
</dbReference>
<evidence type="ECO:0000256" key="15">
    <source>
        <dbReference type="ARBA" id="ARBA00023201"/>
    </source>
</evidence>
<evidence type="ECO:0000256" key="3">
    <source>
        <dbReference type="ARBA" id="ARBA00022519"/>
    </source>
</evidence>
<dbReference type="Proteomes" id="UP000540079">
    <property type="component" value="Unassembled WGS sequence"/>
</dbReference>
<comment type="function">
    <text evidence="16">NQR complex catalyzes the reduction of ubiquinone-1 to ubiquinol by two successive reactions, coupled with the transport of Na(+) ions from the cytoplasm to the periplasm. NqrA to NqrE are probably involved in the second step, the conversion of ubisemiquinone to ubiquinol.</text>
</comment>
<dbReference type="AlphaFoldDB" id="A0A1E3XLE7"/>
<dbReference type="NCBIfam" id="TIGR01938">
    <property type="entry name" value="nqrC"/>
    <property type="match status" value="1"/>
</dbReference>
<evidence type="ECO:0000256" key="8">
    <source>
        <dbReference type="ARBA" id="ARBA00022967"/>
    </source>
</evidence>
<evidence type="ECO:0000256" key="7">
    <source>
        <dbReference type="ARBA" id="ARBA00022692"/>
    </source>
</evidence>
<keyword evidence="10 16" id="KW-0520">NAD</keyword>
<keyword evidence="11 16" id="KW-0915">Sodium</keyword>
<dbReference type="SMR" id="A0A1E3XLE7"/>
<comment type="catalytic activity">
    <reaction evidence="16 17">
        <text>a ubiquinone + n Na(+)(in) + NADH + H(+) = a ubiquinol + n Na(+)(out) + NAD(+)</text>
        <dbReference type="Rhea" id="RHEA:47748"/>
        <dbReference type="Rhea" id="RHEA-COMP:9565"/>
        <dbReference type="Rhea" id="RHEA-COMP:9566"/>
        <dbReference type="ChEBI" id="CHEBI:15378"/>
        <dbReference type="ChEBI" id="CHEBI:16389"/>
        <dbReference type="ChEBI" id="CHEBI:17976"/>
        <dbReference type="ChEBI" id="CHEBI:29101"/>
        <dbReference type="ChEBI" id="CHEBI:57540"/>
        <dbReference type="ChEBI" id="CHEBI:57945"/>
        <dbReference type="EC" id="7.2.1.1"/>
    </reaction>
</comment>
<evidence type="ECO:0000256" key="11">
    <source>
        <dbReference type="ARBA" id="ARBA00023053"/>
    </source>
</evidence>
<keyword evidence="8 16" id="KW-1278">Translocase</keyword>
<evidence type="ECO:0000313" key="22">
    <source>
        <dbReference type="Proteomes" id="UP000540079"/>
    </source>
</evidence>
<organism evidence="21 22">
    <name type="scientific">Pasteurella multocida</name>
    <dbReference type="NCBI Taxonomy" id="747"/>
    <lineage>
        <taxon>Bacteria</taxon>
        <taxon>Pseudomonadati</taxon>
        <taxon>Pseudomonadota</taxon>
        <taxon>Gammaproteobacteria</taxon>
        <taxon>Pasteurellales</taxon>
        <taxon>Pasteurellaceae</taxon>
        <taxon>Pasteurella</taxon>
    </lineage>
</organism>
<dbReference type="InterPro" id="IPR007329">
    <property type="entry name" value="FMN-bd"/>
</dbReference>
<keyword evidence="9 16" id="KW-1133">Transmembrane helix</keyword>
<evidence type="ECO:0000256" key="5">
    <source>
        <dbReference type="ARBA" id="ARBA00022630"/>
    </source>
</evidence>
<dbReference type="PANTHER" id="PTHR37838">
    <property type="entry name" value="NA(+)-TRANSLOCATING NADH-QUINONE REDUCTASE SUBUNIT C"/>
    <property type="match status" value="1"/>
</dbReference>